<keyword evidence="3 7" id="KW-0479">Metal-binding</keyword>
<dbReference type="AlphaFoldDB" id="A0A6S5T2Q0"/>
<dbReference type="GO" id="GO:0004222">
    <property type="term" value="F:metalloendopeptidase activity"/>
    <property type="evidence" value="ECO:0007669"/>
    <property type="project" value="InterPro"/>
</dbReference>
<protein>
    <submittedName>
        <fullName evidence="9">Oligopeptidase A</fullName>
    </submittedName>
</protein>
<evidence type="ECO:0000256" key="4">
    <source>
        <dbReference type="ARBA" id="ARBA00022801"/>
    </source>
</evidence>
<comment type="similarity">
    <text evidence="1 7">Belongs to the peptidase M3 family.</text>
</comment>
<keyword evidence="4 7" id="KW-0378">Hydrolase</keyword>
<dbReference type="GO" id="GO:0006518">
    <property type="term" value="P:peptide metabolic process"/>
    <property type="evidence" value="ECO:0007669"/>
    <property type="project" value="TreeGrafter"/>
</dbReference>
<dbReference type="InterPro" id="IPR001567">
    <property type="entry name" value="Pept_M3A_M3B_dom"/>
</dbReference>
<keyword evidence="6 7" id="KW-0482">Metalloprotease</keyword>
<comment type="cofactor">
    <cofactor evidence="7">
        <name>Zn(2+)</name>
        <dbReference type="ChEBI" id="CHEBI:29105"/>
    </cofactor>
    <text evidence="7">Binds 1 zinc ion.</text>
</comment>
<dbReference type="Gene3D" id="1.10.1370.10">
    <property type="entry name" value="Neurolysin, domain 3"/>
    <property type="match status" value="1"/>
</dbReference>
<dbReference type="InterPro" id="IPR024079">
    <property type="entry name" value="MetalloPept_cat_dom_sf"/>
</dbReference>
<dbReference type="PANTHER" id="PTHR11804:SF84">
    <property type="entry name" value="SACCHAROLYSIN"/>
    <property type="match status" value="1"/>
</dbReference>
<evidence type="ECO:0000313" key="9">
    <source>
        <dbReference type="EMBL" id="BBT37768.1"/>
    </source>
</evidence>
<dbReference type="InterPro" id="IPR024077">
    <property type="entry name" value="Neurolysin/TOP_dom2"/>
</dbReference>
<keyword evidence="2 7" id="KW-0645">Protease</keyword>
<name>A0A6S5T2Q0_PSEPU</name>
<evidence type="ECO:0000256" key="3">
    <source>
        <dbReference type="ARBA" id="ARBA00022723"/>
    </source>
</evidence>
<dbReference type="SUPFAM" id="SSF55486">
    <property type="entry name" value="Metalloproteases ('zincins'), catalytic domain"/>
    <property type="match status" value="1"/>
</dbReference>
<dbReference type="Pfam" id="PF01432">
    <property type="entry name" value="Peptidase_M3"/>
    <property type="match status" value="1"/>
</dbReference>
<proteinExistence type="inferred from homology"/>
<dbReference type="Gene3D" id="3.40.390.10">
    <property type="entry name" value="Collagenase (Catalytic Domain)"/>
    <property type="match status" value="1"/>
</dbReference>
<dbReference type="GO" id="GO:0006508">
    <property type="term" value="P:proteolysis"/>
    <property type="evidence" value="ECO:0007669"/>
    <property type="project" value="UniProtKB-KW"/>
</dbReference>
<sequence>MQARNPLLNDNRAPIDYDSVTLEHVKSALDTVAGAYETGLSQVLEGQQKQPSWDGLVLAMDNVIADLQATVFATLPLANKGEAWHAAFGEGYRRAQRLFMENRRNKPLHALYQRLATDESSLDVYEKATLRRILLEYRLAGVHLDAQQNATLAQLEDDINEQIGGFYQTLDETSERSSIQIEDEARLQGVPQRLRDLMARQAKDAGLEGWQILCNERNAKAILEFADDRRLREAVYTAYHSRGVHSDEQQDNGNRLQQLALLREQKGQLIGNASYAQLILQGKAAGSVEPVHQLLQTLAQKLRPAMLKARTALQGLAAQHDLDAVQPWDVRYLRARKQAMSNEALRGYFTLDKVVHALVDLAERVFDLTLAPCSVSAWHPSVRSFTVHQEDVEVGMLYLDALMHPGKQDGAHTIAVRHRRRDEQGRTHGASVMVVSDGEPGLGGEPALLDHLALRKLFHEFGHGLHILLMPATNHLLSDPNRAGSDSQEFFGKFLERWLWNAQYLADISSHYLTGEPLTLAQAQAALANLREAQLEKCAFDVSMALFDLELHSSPGDGKSIQQRLSECRERCGCWPLASFEKPAHAFDYLVAGYEAGYYSYVWGEAHAIDVFTHFEKWGLFDNRAGKRFRAAFANWANAKAMPEGCEEFLGRPMQIEALLDWYGLE</sequence>
<evidence type="ECO:0000256" key="5">
    <source>
        <dbReference type="ARBA" id="ARBA00022833"/>
    </source>
</evidence>
<accession>A0A6S5T2Q0</accession>
<dbReference type="EMBL" id="AP022227">
    <property type="protein sequence ID" value="BBT37768.1"/>
    <property type="molecule type" value="Genomic_DNA"/>
</dbReference>
<organism evidence="9 10">
    <name type="scientific">Pseudomonas putida</name>
    <name type="common">Arthrobacter siderocapsulatus</name>
    <dbReference type="NCBI Taxonomy" id="303"/>
    <lineage>
        <taxon>Bacteria</taxon>
        <taxon>Pseudomonadati</taxon>
        <taxon>Pseudomonadota</taxon>
        <taxon>Gammaproteobacteria</taxon>
        <taxon>Pseudomonadales</taxon>
        <taxon>Pseudomonadaceae</taxon>
        <taxon>Pseudomonas</taxon>
    </lineage>
</organism>
<keyword evidence="5 7" id="KW-0862">Zinc</keyword>
<evidence type="ECO:0000256" key="2">
    <source>
        <dbReference type="ARBA" id="ARBA00022670"/>
    </source>
</evidence>
<dbReference type="PANTHER" id="PTHR11804">
    <property type="entry name" value="PROTEASE M3 THIMET OLIGOPEPTIDASE-RELATED"/>
    <property type="match status" value="1"/>
</dbReference>
<evidence type="ECO:0000256" key="6">
    <source>
        <dbReference type="ARBA" id="ARBA00023049"/>
    </source>
</evidence>
<dbReference type="RefSeq" id="WP_182816850.1">
    <property type="nucleotide sequence ID" value="NZ_AP022227.1"/>
</dbReference>
<dbReference type="InterPro" id="IPR045090">
    <property type="entry name" value="Pept_M3A_M3B"/>
</dbReference>
<reference evidence="9 10" key="1">
    <citation type="submission" date="2019-12" db="EMBL/GenBank/DDBJ databases">
        <title>complete genome sequences of Pseudomonas putida str. WP8-W18-CRE-01 isolated from wastewater treatment plant effluent.</title>
        <authorList>
            <person name="Sekizuka T."/>
            <person name="Itokawa K."/>
            <person name="Yatsu K."/>
            <person name="Inamine Y."/>
            <person name="Kuroda M."/>
        </authorList>
    </citation>
    <scope>NUCLEOTIDE SEQUENCE [LARGE SCALE GENOMIC DNA]</scope>
    <source>
        <strain evidence="9 10">WP8-W18-CRE-01</strain>
    </source>
</reference>
<feature type="domain" description="Peptidase M3A/M3B catalytic" evidence="8">
    <location>
        <begin position="226"/>
        <end position="663"/>
    </location>
</feature>
<evidence type="ECO:0000256" key="7">
    <source>
        <dbReference type="RuleBase" id="RU003435"/>
    </source>
</evidence>
<evidence type="ECO:0000259" key="8">
    <source>
        <dbReference type="Pfam" id="PF01432"/>
    </source>
</evidence>
<gene>
    <name evidence="9" type="primary">prlC</name>
    <name evidence="9" type="ORF">WP8W18C01_01090</name>
</gene>
<evidence type="ECO:0000256" key="1">
    <source>
        <dbReference type="ARBA" id="ARBA00006040"/>
    </source>
</evidence>
<dbReference type="Proteomes" id="UP000515680">
    <property type="component" value="Chromosome"/>
</dbReference>
<dbReference type="GO" id="GO:0046872">
    <property type="term" value="F:metal ion binding"/>
    <property type="evidence" value="ECO:0007669"/>
    <property type="project" value="UniProtKB-UniRule"/>
</dbReference>
<evidence type="ECO:0000313" key="10">
    <source>
        <dbReference type="Proteomes" id="UP000515680"/>
    </source>
</evidence>